<dbReference type="Proteomes" id="UP000317178">
    <property type="component" value="Chromosome"/>
</dbReference>
<keyword evidence="2" id="KW-1185">Reference proteome</keyword>
<dbReference type="AlphaFoldDB" id="A0A518CM93"/>
<reference evidence="1 2" key="1">
    <citation type="submission" date="2019-02" db="EMBL/GenBank/DDBJ databases">
        <title>Deep-cultivation of Planctomycetes and their phenomic and genomic characterization uncovers novel biology.</title>
        <authorList>
            <person name="Wiegand S."/>
            <person name="Jogler M."/>
            <person name="Boedeker C."/>
            <person name="Pinto D."/>
            <person name="Vollmers J."/>
            <person name="Rivas-Marin E."/>
            <person name="Kohn T."/>
            <person name="Peeters S.H."/>
            <person name="Heuer A."/>
            <person name="Rast P."/>
            <person name="Oberbeckmann S."/>
            <person name="Bunk B."/>
            <person name="Jeske O."/>
            <person name="Meyerdierks A."/>
            <person name="Storesund J.E."/>
            <person name="Kallscheuer N."/>
            <person name="Luecker S."/>
            <person name="Lage O.M."/>
            <person name="Pohl T."/>
            <person name="Merkel B.J."/>
            <person name="Hornburger P."/>
            <person name="Mueller R.-W."/>
            <person name="Bruemmer F."/>
            <person name="Labrenz M."/>
            <person name="Spormann A.M."/>
            <person name="Op den Camp H."/>
            <person name="Overmann J."/>
            <person name="Amann R."/>
            <person name="Jetten M.S.M."/>
            <person name="Mascher T."/>
            <person name="Medema M.H."/>
            <person name="Devos D.P."/>
            <person name="Kaster A.-K."/>
            <person name="Ovreas L."/>
            <person name="Rohde M."/>
            <person name="Galperin M.Y."/>
            <person name="Jogler C."/>
        </authorList>
    </citation>
    <scope>NUCLEOTIDE SEQUENCE [LARGE SCALE GENOMIC DNA]</scope>
    <source>
        <strain evidence="1 2">Pla110</strain>
    </source>
</reference>
<sequence>MRNGWTKRGVGQMGIVKWKAAIKLRQYKPINDVATASYRF</sequence>
<evidence type="ECO:0000313" key="2">
    <source>
        <dbReference type="Proteomes" id="UP000317178"/>
    </source>
</evidence>
<gene>
    <name evidence="1" type="ORF">Pla110_20310</name>
</gene>
<organism evidence="1 2">
    <name type="scientific">Polystyrenella longa</name>
    <dbReference type="NCBI Taxonomy" id="2528007"/>
    <lineage>
        <taxon>Bacteria</taxon>
        <taxon>Pseudomonadati</taxon>
        <taxon>Planctomycetota</taxon>
        <taxon>Planctomycetia</taxon>
        <taxon>Planctomycetales</taxon>
        <taxon>Planctomycetaceae</taxon>
        <taxon>Polystyrenella</taxon>
    </lineage>
</organism>
<proteinExistence type="predicted"/>
<dbReference type="EMBL" id="CP036281">
    <property type="protein sequence ID" value="QDU80304.1"/>
    <property type="molecule type" value="Genomic_DNA"/>
</dbReference>
<dbReference type="KEGG" id="plon:Pla110_20310"/>
<protein>
    <submittedName>
        <fullName evidence="1">Uncharacterized protein</fullName>
    </submittedName>
</protein>
<evidence type="ECO:0000313" key="1">
    <source>
        <dbReference type="EMBL" id="QDU80304.1"/>
    </source>
</evidence>
<name>A0A518CM93_9PLAN</name>
<accession>A0A518CM93</accession>